<dbReference type="AlphaFoldDB" id="A0A835Y6I3"/>
<feature type="region of interest" description="Disordered" evidence="1">
    <location>
        <begin position="221"/>
        <end position="246"/>
    </location>
</feature>
<accession>A0A835Y6I3</accession>
<proteinExistence type="predicted"/>
<organism evidence="2 3">
    <name type="scientific">Edaphochlamys debaryana</name>
    <dbReference type="NCBI Taxonomy" id="47281"/>
    <lineage>
        <taxon>Eukaryota</taxon>
        <taxon>Viridiplantae</taxon>
        <taxon>Chlorophyta</taxon>
        <taxon>core chlorophytes</taxon>
        <taxon>Chlorophyceae</taxon>
        <taxon>CS clade</taxon>
        <taxon>Chlamydomonadales</taxon>
        <taxon>Chlamydomonadales incertae sedis</taxon>
        <taxon>Edaphochlamys</taxon>
    </lineage>
</organism>
<evidence type="ECO:0000256" key="1">
    <source>
        <dbReference type="SAM" id="MobiDB-lite"/>
    </source>
</evidence>
<evidence type="ECO:0000313" key="2">
    <source>
        <dbReference type="EMBL" id="KAG2495638.1"/>
    </source>
</evidence>
<gene>
    <name evidence="2" type="ORF">HYH03_006238</name>
</gene>
<evidence type="ECO:0000313" key="3">
    <source>
        <dbReference type="Proteomes" id="UP000612055"/>
    </source>
</evidence>
<dbReference type="Proteomes" id="UP000612055">
    <property type="component" value="Unassembled WGS sequence"/>
</dbReference>
<reference evidence="2" key="1">
    <citation type="journal article" date="2020" name="bioRxiv">
        <title>Comparative genomics of Chlamydomonas.</title>
        <authorList>
            <person name="Craig R.J."/>
            <person name="Hasan A.R."/>
            <person name="Ness R.W."/>
            <person name="Keightley P.D."/>
        </authorList>
    </citation>
    <scope>NUCLEOTIDE SEQUENCE</scope>
    <source>
        <strain evidence="2">CCAP 11/70</strain>
    </source>
</reference>
<protein>
    <submittedName>
        <fullName evidence="2">Uncharacterized protein</fullName>
    </submittedName>
</protein>
<feature type="region of interest" description="Disordered" evidence="1">
    <location>
        <begin position="1"/>
        <end position="27"/>
    </location>
</feature>
<comment type="caution">
    <text evidence="2">The sequence shown here is derived from an EMBL/GenBank/DDBJ whole genome shotgun (WGS) entry which is preliminary data.</text>
</comment>
<keyword evidence="3" id="KW-1185">Reference proteome</keyword>
<dbReference type="EMBL" id="JAEHOE010000023">
    <property type="protein sequence ID" value="KAG2495638.1"/>
    <property type="molecule type" value="Genomic_DNA"/>
</dbReference>
<sequence>MARKKRKPAATMSKISAEKQSQAGDEADVKRLSELAARLLRGTTGESVLSAAELTALCGQLTNLSDLVEASEKAGNVDARLLLLRRLALPVLQLTAWGARVRLQEAILAAFDAAPSDESDSPCRQSPSLAVAELARCGPRPSRLLLLLHELACNLPVGERAAAAGAAAPNGAAVFAAQGGRGGQDAAEEPFVDLLTQAASAFLPAYVDLYDVLDHFRHQAAAVPSSGGPEPPAPAPGPSQTAAAEAADRVEAALERVLYGSAAHYAVVLLGASSLCVADGQISYGLERVFRRLVSLACLPPFPSSEAASGSSAAPPDAAPDGGRTEMYHSLLFAFLHALAAPLPLRTPPLKARAAVALALRLGRVALASARGCGSRPPPSEPSPDDPSIVFPKDLAAVTINSVLSLCADVHAVPDPTSEAPMRPFRRSSWAREAEAAWRRWVDVVRWAVPCMEKEDVAQVVDFGLVLTSELLCELWDQGAGPLPAAVPPELSAPLRAGCLPALELVIRRAGEEPEGPYGAVLSALCSAPDHAFASLLRALLAYGEPRQGAALVSSMATVLRRTAANAASTPGAWRPGEHVGLASFDLTVRLLKDTARASKCGGLTAPERRLSLLLSLGAAEWLPPLGLLTRRVADWAVGSAVAGQASSSLAARLWANYCGRLLDGLLVWVAAATAAQPQPPGSAPGSGSCGPGPRLSAWQRFAVEEAGAVQLVGAALALAEGRAEAEAARAEAGTGSDGPRSSDDTDGGERYLLCPFLVAACCLSLARLVASRELLAAAGEGPRLPWRSQALRALRAEVESESKGEEDGAVCGAALAQLATGLARVSSGAEGLGVSTEALERGALAAGRVSEALSEPPALRPLAEARALWPPRACANPTCVSLAGDSAADAPPPRPAGLGGCCSAACAQELAGRRKAQ</sequence>
<name>A0A835Y6I3_9CHLO</name>